<protein>
    <submittedName>
        <fullName evidence="1">Uncharacterized protein</fullName>
    </submittedName>
</protein>
<gene>
    <name evidence="1" type="ORF">MSG28_015876</name>
</gene>
<dbReference type="EMBL" id="CM046130">
    <property type="protein sequence ID" value="KAI8431333.1"/>
    <property type="molecule type" value="Genomic_DNA"/>
</dbReference>
<keyword evidence="2" id="KW-1185">Reference proteome</keyword>
<sequence>MENCAVKIEYFTNGGTVSFCRACLSTDRVLSTVDEYVDIFYKFFDNQDLAPFPDSLSTITTSEQINEINTYKEEEKPEPVKIENETDFDDQIDTFENFSETDVKEEPETKVEEETKIDVKPVRSGDENFRKSKEFNEKRLKIREGKYRFINTKLKEHRTLLVRKIPADVSEVMKNMEVERGDPVFVKAAHKCMSCVEIFDDAEKRASHQNKYHNESLKATCEVCACRVSPGALAAHLARHGRRECRACGYKSSAAGPMRRHVARHHRMVQCRACGLFFKSVRQFYEHHKALHDTFVCDECGKRCKTRQIIEKHLKHHFGYECPFCKKKLKNSATYSNHVEVQHRNSFSETAYCVQCDKRFKSDSLYRRHLAISSAHAAERATSTDRVKRKYPCPECSNVYSRRSYMNNHYRHVHAKQSKYYCEDCDQQFLNRTKYTDHRRFKHEGAQREKNKLCNICGRGFAATRTLVNHVRTHTGERPFGCELCGAKFTQKHAMLSHVQYIHLKSKRKHGWRD</sequence>
<comment type="caution">
    <text evidence="1">The sequence shown here is derived from an EMBL/GenBank/DDBJ whole genome shotgun (WGS) entry which is preliminary data.</text>
</comment>
<proteinExistence type="predicted"/>
<dbReference type="Proteomes" id="UP001064048">
    <property type="component" value="Chromosome 30"/>
</dbReference>
<accession>A0ACC0K552</accession>
<reference evidence="1 2" key="1">
    <citation type="journal article" date="2022" name="Genome Biol. Evol.">
        <title>The Spruce Budworm Genome: Reconstructing the Evolutionary History of Antifreeze Proteins.</title>
        <authorList>
            <person name="Beliveau C."/>
            <person name="Gagne P."/>
            <person name="Picq S."/>
            <person name="Vernygora O."/>
            <person name="Keeling C.I."/>
            <person name="Pinkney K."/>
            <person name="Doucet D."/>
            <person name="Wen F."/>
            <person name="Johnston J.S."/>
            <person name="Maaroufi H."/>
            <person name="Boyle B."/>
            <person name="Laroche J."/>
            <person name="Dewar K."/>
            <person name="Juretic N."/>
            <person name="Blackburn G."/>
            <person name="Nisole A."/>
            <person name="Brunet B."/>
            <person name="Brandao M."/>
            <person name="Lumley L."/>
            <person name="Duan J."/>
            <person name="Quan G."/>
            <person name="Lucarotti C.J."/>
            <person name="Roe A.D."/>
            <person name="Sperling F.A.H."/>
            <person name="Levesque R.C."/>
            <person name="Cusson M."/>
        </authorList>
    </citation>
    <scope>NUCLEOTIDE SEQUENCE [LARGE SCALE GENOMIC DNA]</scope>
    <source>
        <strain evidence="1">Glfc:IPQL:Cfum</strain>
    </source>
</reference>
<organism evidence="1 2">
    <name type="scientific">Choristoneura fumiferana</name>
    <name type="common">Spruce budworm moth</name>
    <name type="synonym">Archips fumiferana</name>
    <dbReference type="NCBI Taxonomy" id="7141"/>
    <lineage>
        <taxon>Eukaryota</taxon>
        <taxon>Metazoa</taxon>
        <taxon>Ecdysozoa</taxon>
        <taxon>Arthropoda</taxon>
        <taxon>Hexapoda</taxon>
        <taxon>Insecta</taxon>
        <taxon>Pterygota</taxon>
        <taxon>Neoptera</taxon>
        <taxon>Endopterygota</taxon>
        <taxon>Lepidoptera</taxon>
        <taxon>Glossata</taxon>
        <taxon>Ditrysia</taxon>
        <taxon>Tortricoidea</taxon>
        <taxon>Tortricidae</taxon>
        <taxon>Tortricinae</taxon>
        <taxon>Choristoneura</taxon>
    </lineage>
</organism>
<evidence type="ECO:0000313" key="2">
    <source>
        <dbReference type="Proteomes" id="UP001064048"/>
    </source>
</evidence>
<evidence type="ECO:0000313" key="1">
    <source>
        <dbReference type="EMBL" id="KAI8431333.1"/>
    </source>
</evidence>
<name>A0ACC0K552_CHOFU</name>